<reference evidence="12" key="1">
    <citation type="journal article" date="2014" name="Int. J. Syst. Evol. Microbiol.">
        <title>Complete genome sequence of Corynebacterium casei LMG S-19264T (=DSM 44701T), isolated from a smear-ripened cheese.</title>
        <authorList>
            <consortium name="US DOE Joint Genome Institute (JGI-PGF)"/>
            <person name="Walter F."/>
            <person name="Albersmeier A."/>
            <person name="Kalinowski J."/>
            <person name="Ruckert C."/>
        </authorList>
    </citation>
    <scope>NUCLEOTIDE SEQUENCE</scope>
    <source>
        <strain evidence="12">CGMCC 1.16548</strain>
    </source>
</reference>
<reference evidence="12" key="2">
    <citation type="submission" date="2020-09" db="EMBL/GenBank/DDBJ databases">
        <authorList>
            <person name="Sun Q."/>
            <person name="Zhou Y."/>
        </authorList>
    </citation>
    <scope>NUCLEOTIDE SEQUENCE</scope>
    <source>
        <strain evidence="12">CGMCC 1.16548</strain>
    </source>
</reference>
<dbReference type="RefSeq" id="WP_191281954.1">
    <property type="nucleotide sequence ID" value="NZ_BNAI01000001.1"/>
</dbReference>
<evidence type="ECO:0000256" key="5">
    <source>
        <dbReference type="ARBA" id="ARBA00022692"/>
    </source>
</evidence>
<keyword evidence="8" id="KW-0811">Translocation</keyword>
<evidence type="ECO:0000256" key="6">
    <source>
        <dbReference type="ARBA" id="ARBA00022927"/>
    </source>
</evidence>
<keyword evidence="9 11" id="KW-0472">Membrane</keyword>
<comment type="caution">
    <text evidence="12">The sequence shown here is derived from an EMBL/GenBank/DDBJ whole genome shotgun (WGS) entry which is preliminary data.</text>
</comment>
<feature type="transmembrane region" description="Helical" evidence="11">
    <location>
        <begin position="6"/>
        <end position="23"/>
    </location>
</feature>
<dbReference type="EMBL" id="BNAI01000001">
    <property type="protein sequence ID" value="GHF08706.1"/>
    <property type="molecule type" value="Genomic_DNA"/>
</dbReference>
<sequence>MFEDPLSLALIAIAAVLIVFMFISSRRRRRDAETMRAKIVPGAEVMTSQGIYGTLLSVDEEKNEAIIETTPGTKLRVHSQTIAKVVDEIVPAEDDATEDAEILEATGAITDPDIDITDEPEFGERSEKPKPAPRSRKKPTE</sequence>
<dbReference type="SMART" id="SM01323">
    <property type="entry name" value="YajC"/>
    <property type="match status" value="1"/>
</dbReference>
<organism evidence="12 13">
    <name type="scientific">Pseudolysinimonas yzui</name>
    <dbReference type="NCBI Taxonomy" id="2708254"/>
    <lineage>
        <taxon>Bacteria</taxon>
        <taxon>Bacillati</taxon>
        <taxon>Actinomycetota</taxon>
        <taxon>Actinomycetes</taxon>
        <taxon>Micrococcales</taxon>
        <taxon>Microbacteriaceae</taxon>
        <taxon>Pseudolysinimonas</taxon>
    </lineage>
</organism>
<evidence type="ECO:0000256" key="11">
    <source>
        <dbReference type="SAM" id="Phobius"/>
    </source>
</evidence>
<keyword evidence="4" id="KW-1003">Cell membrane</keyword>
<evidence type="ECO:0000256" key="2">
    <source>
        <dbReference type="ARBA" id="ARBA00006742"/>
    </source>
</evidence>
<name>A0A8J3GNT0_9MICO</name>
<evidence type="ECO:0008006" key="14">
    <source>
        <dbReference type="Google" id="ProtNLM"/>
    </source>
</evidence>
<keyword evidence="6" id="KW-0653">Protein transport</keyword>
<evidence type="ECO:0000256" key="8">
    <source>
        <dbReference type="ARBA" id="ARBA00023010"/>
    </source>
</evidence>
<dbReference type="AlphaFoldDB" id="A0A8J3GNT0"/>
<dbReference type="PANTHER" id="PTHR33909">
    <property type="entry name" value="SEC TRANSLOCON ACCESSORY COMPLEX SUBUNIT YAJC"/>
    <property type="match status" value="1"/>
</dbReference>
<proteinExistence type="inferred from homology"/>
<dbReference type="InterPro" id="IPR003849">
    <property type="entry name" value="Preprotein_translocase_YajC"/>
</dbReference>
<protein>
    <recommendedName>
        <fullName evidence="14">Preprotein translocase subunit YajC</fullName>
    </recommendedName>
</protein>
<keyword evidence="5 11" id="KW-0812">Transmembrane</keyword>
<evidence type="ECO:0000256" key="7">
    <source>
        <dbReference type="ARBA" id="ARBA00022989"/>
    </source>
</evidence>
<keyword evidence="13" id="KW-1185">Reference proteome</keyword>
<comment type="subcellular location">
    <subcellularLocation>
        <location evidence="1">Cell membrane</location>
        <topology evidence="1">Single-pass membrane protein</topology>
    </subcellularLocation>
</comment>
<gene>
    <name evidence="12" type="ORF">GCM10011600_06960</name>
</gene>
<dbReference type="GO" id="GO:0005886">
    <property type="term" value="C:plasma membrane"/>
    <property type="evidence" value="ECO:0007669"/>
    <property type="project" value="UniProtKB-SubCell"/>
</dbReference>
<dbReference type="PANTHER" id="PTHR33909:SF1">
    <property type="entry name" value="SEC TRANSLOCON ACCESSORY COMPLEX SUBUNIT YAJC"/>
    <property type="match status" value="1"/>
</dbReference>
<keyword evidence="7 11" id="KW-1133">Transmembrane helix</keyword>
<dbReference type="GO" id="GO:0015031">
    <property type="term" value="P:protein transport"/>
    <property type="evidence" value="ECO:0007669"/>
    <property type="project" value="UniProtKB-KW"/>
</dbReference>
<evidence type="ECO:0000313" key="12">
    <source>
        <dbReference type="EMBL" id="GHF08706.1"/>
    </source>
</evidence>
<feature type="compositionally biased region" description="Basic residues" evidence="10">
    <location>
        <begin position="131"/>
        <end position="141"/>
    </location>
</feature>
<evidence type="ECO:0000256" key="1">
    <source>
        <dbReference type="ARBA" id="ARBA00004162"/>
    </source>
</evidence>
<evidence type="ECO:0000256" key="10">
    <source>
        <dbReference type="SAM" id="MobiDB-lite"/>
    </source>
</evidence>
<comment type="similarity">
    <text evidence="2">Belongs to the YajC family.</text>
</comment>
<evidence type="ECO:0000256" key="4">
    <source>
        <dbReference type="ARBA" id="ARBA00022475"/>
    </source>
</evidence>
<feature type="compositionally biased region" description="Acidic residues" evidence="10">
    <location>
        <begin position="112"/>
        <end position="121"/>
    </location>
</feature>
<dbReference type="Pfam" id="PF02699">
    <property type="entry name" value="YajC"/>
    <property type="match status" value="1"/>
</dbReference>
<feature type="region of interest" description="Disordered" evidence="10">
    <location>
        <begin position="105"/>
        <end position="141"/>
    </location>
</feature>
<evidence type="ECO:0000313" key="13">
    <source>
        <dbReference type="Proteomes" id="UP000617531"/>
    </source>
</evidence>
<keyword evidence="3" id="KW-0813">Transport</keyword>
<evidence type="ECO:0000256" key="3">
    <source>
        <dbReference type="ARBA" id="ARBA00022448"/>
    </source>
</evidence>
<evidence type="ECO:0000256" key="9">
    <source>
        <dbReference type="ARBA" id="ARBA00023136"/>
    </source>
</evidence>
<accession>A0A8J3GNT0</accession>
<dbReference type="Proteomes" id="UP000617531">
    <property type="component" value="Unassembled WGS sequence"/>
</dbReference>